<gene>
    <name evidence="1" type="ORF">SAMN05444365_10749</name>
</gene>
<dbReference type="Proteomes" id="UP000242415">
    <property type="component" value="Unassembled WGS sequence"/>
</dbReference>
<dbReference type="PANTHER" id="PTHR10668">
    <property type="entry name" value="PHYTOENE DEHYDROGENASE"/>
    <property type="match status" value="1"/>
</dbReference>
<sequence length="140" mass="15644">MSDLRRFAWYPATLKLNWALSGPVPWTAEEVRGAGTVHLGSGLDGLTHYAADLATDRRPRQPFLLLGQMTAADPTRSPEGTEVVWAYTHLPRRIAGDPEVVRRQVAAVEELLEQHAPGFGGRVLNRVCRRPVIWRRPTGR</sequence>
<protein>
    <submittedName>
        <fullName evidence="1">Uncharacterized protein</fullName>
    </submittedName>
</protein>
<dbReference type="RefSeq" id="WP_091558978.1">
    <property type="nucleotide sequence ID" value="NZ_FNPH01000007.1"/>
</dbReference>
<keyword evidence="2" id="KW-1185">Reference proteome</keyword>
<accession>A0A1H3R3X8</accession>
<organism evidence="1 2">
    <name type="scientific">Micromonospora pattaloongensis</name>
    <dbReference type="NCBI Taxonomy" id="405436"/>
    <lineage>
        <taxon>Bacteria</taxon>
        <taxon>Bacillati</taxon>
        <taxon>Actinomycetota</taxon>
        <taxon>Actinomycetes</taxon>
        <taxon>Micromonosporales</taxon>
        <taxon>Micromonosporaceae</taxon>
        <taxon>Micromonospora</taxon>
    </lineage>
</organism>
<dbReference type="STRING" id="405436.SAMN05444365_10749"/>
<name>A0A1H3R3X8_9ACTN</name>
<reference evidence="2" key="1">
    <citation type="submission" date="2016-10" db="EMBL/GenBank/DDBJ databases">
        <authorList>
            <person name="Varghese N."/>
            <person name="Submissions S."/>
        </authorList>
    </citation>
    <scope>NUCLEOTIDE SEQUENCE [LARGE SCALE GENOMIC DNA]</scope>
    <source>
        <strain evidence="2">DSM 45245</strain>
    </source>
</reference>
<evidence type="ECO:0000313" key="2">
    <source>
        <dbReference type="Proteomes" id="UP000242415"/>
    </source>
</evidence>
<proteinExistence type="predicted"/>
<dbReference type="PANTHER" id="PTHR10668:SF105">
    <property type="entry name" value="DEHYDROGENASE-RELATED"/>
    <property type="match status" value="1"/>
</dbReference>
<dbReference type="EMBL" id="FNPH01000007">
    <property type="protein sequence ID" value="SDZ20504.1"/>
    <property type="molecule type" value="Genomic_DNA"/>
</dbReference>
<evidence type="ECO:0000313" key="1">
    <source>
        <dbReference type="EMBL" id="SDZ20504.1"/>
    </source>
</evidence>
<dbReference type="AlphaFoldDB" id="A0A1H3R3X8"/>
<dbReference type="OrthoDB" id="833207at2"/>